<comment type="caution">
    <text evidence="6">The sequence shown here is derived from an EMBL/GenBank/DDBJ whole genome shotgun (WGS) entry which is preliminary data.</text>
</comment>
<keyword evidence="2 3" id="KW-0067">ATP-binding</keyword>
<evidence type="ECO:0000256" key="2">
    <source>
        <dbReference type="ARBA" id="ARBA00022840"/>
    </source>
</evidence>
<dbReference type="SUPFAM" id="SSF52540">
    <property type="entry name" value="P-loop containing nucleoside triphosphate hydrolases"/>
    <property type="match status" value="1"/>
</dbReference>
<dbReference type="PANTHER" id="PTHR22683:SF41">
    <property type="entry name" value="DNA TRANSLOCASE FTSK"/>
    <property type="match status" value="1"/>
</dbReference>
<dbReference type="PANTHER" id="PTHR22683">
    <property type="entry name" value="SPORULATION PROTEIN RELATED"/>
    <property type="match status" value="1"/>
</dbReference>
<evidence type="ECO:0000256" key="1">
    <source>
        <dbReference type="ARBA" id="ARBA00022741"/>
    </source>
</evidence>
<keyword evidence="7" id="KW-1185">Reference proteome</keyword>
<evidence type="ECO:0000313" key="6">
    <source>
        <dbReference type="EMBL" id="GAA2518826.1"/>
    </source>
</evidence>
<name>A0ABN3ND02_9ACTN</name>
<dbReference type="EMBL" id="BAAARY010000005">
    <property type="protein sequence ID" value="GAA2518826.1"/>
    <property type="molecule type" value="Genomic_DNA"/>
</dbReference>
<feature type="binding site" evidence="3">
    <location>
        <begin position="389"/>
        <end position="396"/>
    </location>
    <ligand>
        <name>ATP</name>
        <dbReference type="ChEBI" id="CHEBI:30616"/>
    </ligand>
</feature>
<dbReference type="InterPro" id="IPR050206">
    <property type="entry name" value="FtsK/SpoIIIE/SftA"/>
</dbReference>
<dbReference type="InterPro" id="IPR002543">
    <property type="entry name" value="FtsK_dom"/>
</dbReference>
<organism evidence="6 7">
    <name type="scientific">Pilimelia columellifera subsp. columellifera</name>
    <dbReference type="NCBI Taxonomy" id="706583"/>
    <lineage>
        <taxon>Bacteria</taxon>
        <taxon>Bacillati</taxon>
        <taxon>Actinomycetota</taxon>
        <taxon>Actinomycetes</taxon>
        <taxon>Micromonosporales</taxon>
        <taxon>Micromonosporaceae</taxon>
        <taxon>Pilimelia</taxon>
    </lineage>
</organism>
<protein>
    <submittedName>
        <fullName evidence="6">FtsK/SpoIIIE domain-containing protein</fullName>
    </submittedName>
</protein>
<feature type="compositionally biased region" description="Polar residues" evidence="4">
    <location>
        <begin position="8"/>
        <end position="17"/>
    </location>
</feature>
<feature type="domain" description="FtsK" evidence="5">
    <location>
        <begin position="371"/>
        <end position="568"/>
    </location>
</feature>
<dbReference type="Gene3D" id="3.40.50.300">
    <property type="entry name" value="P-loop containing nucleotide triphosphate hydrolases"/>
    <property type="match status" value="1"/>
</dbReference>
<keyword evidence="1 3" id="KW-0547">Nucleotide-binding</keyword>
<proteinExistence type="predicted"/>
<dbReference type="Proteomes" id="UP001499978">
    <property type="component" value="Unassembled WGS sequence"/>
</dbReference>
<dbReference type="InterPro" id="IPR027417">
    <property type="entry name" value="P-loop_NTPase"/>
</dbReference>
<evidence type="ECO:0000256" key="4">
    <source>
        <dbReference type="SAM" id="MobiDB-lite"/>
    </source>
</evidence>
<feature type="region of interest" description="Disordered" evidence="4">
    <location>
        <begin position="1"/>
        <end position="25"/>
    </location>
</feature>
<evidence type="ECO:0000256" key="3">
    <source>
        <dbReference type="PROSITE-ProRule" id="PRU00289"/>
    </source>
</evidence>
<evidence type="ECO:0000259" key="5">
    <source>
        <dbReference type="PROSITE" id="PS50901"/>
    </source>
</evidence>
<dbReference type="PROSITE" id="PS50901">
    <property type="entry name" value="FTSK"/>
    <property type="match status" value="1"/>
</dbReference>
<gene>
    <name evidence="6" type="ORF">GCM10010201_14840</name>
</gene>
<sequence>MTTRSDDVTTVPTNSPVNAAGPHPSIAGVTAVHRQAVATASAVEAFLSRPSPPPPSPEAPRELCDRLTAIAADLAPNWLGRDLANASEDGEFGDQPHARRLRIGVARPGIGLSFPLLVPLAGEGHLVSDRDGRDSRVAGLLQSILLRLLAASPAKTLLVHPVDGHGGAVFAPFASLADTGLLAPPVTELAGLRSTLSDLERWTAPVAGRPPQRNHLILLVVAALPAGANHDDLTRIAALADRGPELGLHLVVAGWPTTAPGLPRSTAISLDDDGARVGNPPGALFGLSALPTPGSAASRPAGRAGALVGGLTAPAQLDPAPPAALVARLCAALAGRQAATAAPRLADLLPERRWHGDATDGLTVTVGVDGDRALELRLNDATPHWMISGRPGGGKTAFLLNVLHGLCARYSPGELALYLVDLTPGGAAAELAPTDARWLPHARVLGIDADREFAVAVLRELTAETRRREQTCRVAGVERFHQLRGADAPRSPRVLCVIDEHPQLLAAEDALAQEARTLIEELARQGRQQGIHLILAGAGLRGAESLASTRDPIGGQFPVRIALPGGGDILDPSNDAAASLGLGAAVVNTAGGFGGPRGATRGHERTIRFPDPYASRSALVAWRDEWFAARRPETTPPTVFFGGEAPRLADDPTYRAALAGTVTRPAVLLGHTVDLPRATAAFAMDATAGSHVAIVGSGVDGARLLDVAARSLAIPSRPTRFVLCEEEIESVAVADNLAAALTRAGQEVTRVESADLAGAAARDCYLVVFGMDALVDTGRIPGDTLRDLLRNGPERGVRLLSWWRSGRRLADALGARGRDSLGCLVFLDVAGIDVAALTGQPLDWRHRPGRVLLYDRRTDRTSLVAPFAAGEDIG</sequence>
<evidence type="ECO:0000313" key="7">
    <source>
        <dbReference type="Proteomes" id="UP001499978"/>
    </source>
</evidence>
<accession>A0ABN3ND02</accession>
<dbReference type="RefSeq" id="WP_344170284.1">
    <property type="nucleotide sequence ID" value="NZ_BAAARY010000005.1"/>
</dbReference>
<reference evidence="6 7" key="1">
    <citation type="journal article" date="2019" name="Int. J. Syst. Evol. Microbiol.">
        <title>The Global Catalogue of Microorganisms (GCM) 10K type strain sequencing project: providing services to taxonomists for standard genome sequencing and annotation.</title>
        <authorList>
            <consortium name="The Broad Institute Genomics Platform"/>
            <consortium name="The Broad Institute Genome Sequencing Center for Infectious Disease"/>
            <person name="Wu L."/>
            <person name="Ma J."/>
        </authorList>
    </citation>
    <scope>NUCLEOTIDE SEQUENCE [LARGE SCALE GENOMIC DNA]</scope>
    <source>
        <strain evidence="6 7">JCM 3367</strain>
    </source>
</reference>
<dbReference type="Pfam" id="PF01580">
    <property type="entry name" value="FtsK_SpoIIIE"/>
    <property type="match status" value="1"/>
</dbReference>